<keyword evidence="3 4" id="KW-0418">Kinase</keyword>
<organism evidence="5 6">
    <name type="scientific">Zophobihabitans entericus</name>
    <dbReference type="NCBI Taxonomy" id="1635327"/>
    <lineage>
        <taxon>Bacteria</taxon>
        <taxon>Pseudomonadati</taxon>
        <taxon>Pseudomonadota</taxon>
        <taxon>Gammaproteobacteria</taxon>
        <taxon>Orbales</taxon>
        <taxon>Orbaceae</taxon>
        <taxon>Zophobihabitans</taxon>
    </lineage>
</organism>
<dbReference type="NCBIfam" id="TIGR00045">
    <property type="entry name" value="glycerate kinase"/>
    <property type="match status" value="1"/>
</dbReference>
<comment type="similarity">
    <text evidence="1 4">Belongs to the glycerate kinase type-1 family.</text>
</comment>
<dbReference type="PANTHER" id="PTHR21599:SF7">
    <property type="entry name" value="GLYCERATE 2-KINASE"/>
    <property type="match status" value="1"/>
</dbReference>
<dbReference type="EMBL" id="CP050253">
    <property type="protein sequence ID" value="QIQ20595.1"/>
    <property type="molecule type" value="Genomic_DNA"/>
</dbReference>
<keyword evidence="2 4" id="KW-0808">Transferase</keyword>
<dbReference type="Gene3D" id="3.40.50.10350">
    <property type="entry name" value="Glycerate kinase, domain 1"/>
    <property type="match status" value="1"/>
</dbReference>
<dbReference type="InterPro" id="IPR036129">
    <property type="entry name" value="Glycerate_kinase_sf"/>
</dbReference>
<protein>
    <submittedName>
        <fullName evidence="5">Glycerate kinase</fullName>
    </submittedName>
</protein>
<reference evidence="5 6" key="1">
    <citation type="submission" date="2020-03" db="EMBL/GenBank/DDBJ databases">
        <title>Complete genome sequence of Orbus sp. IPMB12 (BCRC 80908).</title>
        <authorList>
            <person name="Lo W.-S."/>
            <person name="Chang T.-H."/>
            <person name="Kuo C.-H."/>
        </authorList>
    </citation>
    <scope>NUCLEOTIDE SEQUENCE [LARGE SCALE GENOMIC DNA]</scope>
    <source>
        <strain evidence="5 6">IPMB12</strain>
    </source>
</reference>
<gene>
    <name evidence="5" type="ORF">IPMB12_02180</name>
</gene>
<dbReference type="AlphaFoldDB" id="A0A6G9I8Q4"/>
<evidence type="ECO:0000256" key="4">
    <source>
        <dbReference type="PIRNR" id="PIRNR006078"/>
    </source>
</evidence>
<proteinExistence type="inferred from homology"/>
<dbReference type="KEGG" id="orb:IPMB12_02180"/>
<sequence length="383" mass="39847">MKIVIAPDSFKESLSALEVAKEVKKGFAEVFDSAEYILLPVADGGEGTVDAMVDALKGTKITIEITDPLGQKGQAFYGLSGDKDRAIIEMAAASGLERVPVEKRDPRITTSYGTGELIKDALSKGVTHCIIGIGGSATNDGGAGMLQALGVKLLNKQGKQIGFGGAALADLDRIDISGLDPRVKECQIDTACDVTNPLTGPNGASAIFGPQKGATPDMIKELDQNLSHFADIIKRDLGLDVATVPGTGAAGGMGIALLAFLNATLKPGIEIITGMLGLEELIKNADLVITGEGRVDNQSVNGKVPVGVAKLAQRHQKPVIAIAGSLGDKVEIVYPYGITAVYSVLNKITTLKEALDPKTAADNLRLCARNVAATIKIGISLKH</sequence>
<evidence type="ECO:0000256" key="2">
    <source>
        <dbReference type="ARBA" id="ARBA00022679"/>
    </source>
</evidence>
<evidence type="ECO:0000256" key="3">
    <source>
        <dbReference type="ARBA" id="ARBA00022777"/>
    </source>
</evidence>
<evidence type="ECO:0000313" key="6">
    <source>
        <dbReference type="Proteomes" id="UP000501168"/>
    </source>
</evidence>
<dbReference type="RefSeq" id="WP_166914513.1">
    <property type="nucleotide sequence ID" value="NZ_CP050253.1"/>
</dbReference>
<name>A0A6G9I8Q4_9GAMM</name>
<dbReference type="PANTHER" id="PTHR21599">
    <property type="entry name" value="GLYCERATE KINASE"/>
    <property type="match status" value="1"/>
</dbReference>
<dbReference type="InParanoid" id="A0A6G9I8Q4"/>
<evidence type="ECO:0000313" key="5">
    <source>
        <dbReference type="EMBL" id="QIQ20595.1"/>
    </source>
</evidence>
<dbReference type="Gene3D" id="3.90.1510.10">
    <property type="entry name" value="Glycerate kinase, domain 2"/>
    <property type="match status" value="1"/>
</dbReference>
<dbReference type="GO" id="GO:0008887">
    <property type="term" value="F:glycerate kinase activity"/>
    <property type="evidence" value="ECO:0007669"/>
    <property type="project" value="UniProtKB-UniRule"/>
</dbReference>
<dbReference type="SUPFAM" id="SSF110738">
    <property type="entry name" value="Glycerate kinase I"/>
    <property type="match status" value="1"/>
</dbReference>
<dbReference type="InterPro" id="IPR004381">
    <property type="entry name" value="Glycerate_kinase"/>
</dbReference>
<dbReference type="Pfam" id="PF02595">
    <property type="entry name" value="Gly_kinase"/>
    <property type="match status" value="1"/>
</dbReference>
<keyword evidence="6" id="KW-1185">Reference proteome</keyword>
<dbReference type="GO" id="GO:0031388">
    <property type="term" value="P:organic acid phosphorylation"/>
    <property type="evidence" value="ECO:0007669"/>
    <property type="project" value="UniProtKB-UniRule"/>
</dbReference>
<dbReference type="InterPro" id="IPR018197">
    <property type="entry name" value="Glycerate_kinase_RE-like"/>
</dbReference>
<evidence type="ECO:0000256" key="1">
    <source>
        <dbReference type="ARBA" id="ARBA00006284"/>
    </source>
</evidence>
<accession>A0A6G9I8Q4</accession>
<dbReference type="Proteomes" id="UP000501168">
    <property type="component" value="Chromosome"/>
</dbReference>
<dbReference type="FunCoup" id="A0A6G9I8Q4">
    <property type="interactions" value="203"/>
</dbReference>
<dbReference type="PIRSF" id="PIRSF006078">
    <property type="entry name" value="GlxK"/>
    <property type="match status" value="1"/>
</dbReference>
<dbReference type="InterPro" id="IPR018193">
    <property type="entry name" value="Glyc_kinase_flavodox-like_fold"/>
</dbReference>